<dbReference type="PROSITE" id="PS00678">
    <property type="entry name" value="WD_REPEATS_1"/>
    <property type="match status" value="3"/>
</dbReference>
<evidence type="ECO:0000256" key="1">
    <source>
        <dbReference type="ARBA" id="ARBA00022574"/>
    </source>
</evidence>
<feature type="repeat" description="WD" evidence="3">
    <location>
        <begin position="624"/>
        <end position="656"/>
    </location>
</feature>
<keyword evidence="1 3" id="KW-0853">WD repeat</keyword>
<dbReference type="PRINTS" id="PR00320">
    <property type="entry name" value="GPROTEINBRPT"/>
</dbReference>
<dbReference type="Proteomes" id="UP001152622">
    <property type="component" value="Chromosome 2"/>
</dbReference>
<dbReference type="SUPFAM" id="SSF50978">
    <property type="entry name" value="WD40 repeat-like"/>
    <property type="match status" value="1"/>
</dbReference>
<feature type="repeat" description="WD" evidence="3">
    <location>
        <begin position="541"/>
        <end position="582"/>
    </location>
</feature>
<organism evidence="6 7">
    <name type="scientific">Synaphobranchus kaupii</name>
    <name type="common">Kaup's arrowtooth eel</name>
    <dbReference type="NCBI Taxonomy" id="118154"/>
    <lineage>
        <taxon>Eukaryota</taxon>
        <taxon>Metazoa</taxon>
        <taxon>Chordata</taxon>
        <taxon>Craniata</taxon>
        <taxon>Vertebrata</taxon>
        <taxon>Euteleostomi</taxon>
        <taxon>Actinopterygii</taxon>
        <taxon>Neopterygii</taxon>
        <taxon>Teleostei</taxon>
        <taxon>Anguilliformes</taxon>
        <taxon>Synaphobranchidae</taxon>
        <taxon>Synaphobranchus</taxon>
    </lineage>
</organism>
<evidence type="ECO:0000313" key="6">
    <source>
        <dbReference type="EMBL" id="KAJ8375671.1"/>
    </source>
</evidence>
<dbReference type="InterPro" id="IPR015943">
    <property type="entry name" value="WD40/YVTN_repeat-like_dom_sf"/>
</dbReference>
<dbReference type="PROSITE" id="PS50082">
    <property type="entry name" value="WD_REPEATS_2"/>
    <property type="match status" value="6"/>
</dbReference>
<name>A0A9Q1G5N7_SYNKA</name>
<dbReference type="FunFam" id="2.130.10.10:FF:001313">
    <property type="entry name" value="Predicted protein"/>
    <property type="match status" value="1"/>
</dbReference>
<evidence type="ECO:0000256" key="5">
    <source>
        <dbReference type="SAM" id="MobiDB-lite"/>
    </source>
</evidence>
<dbReference type="CDD" id="cd00200">
    <property type="entry name" value="WD40"/>
    <property type="match status" value="1"/>
</dbReference>
<dbReference type="PANTHER" id="PTHR14604:SF3">
    <property type="entry name" value="SPERM-ASSOCIATED ANTIGEN 16 PROTEIN"/>
    <property type="match status" value="1"/>
</dbReference>
<dbReference type="EMBL" id="JAINUF010000002">
    <property type="protein sequence ID" value="KAJ8375671.1"/>
    <property type="molecule type" value="Genomic_DNA"/>
</dbReference>
<dbReference type="InterPro" id="IPR019775">
    <property type="entry name" value="WD40_repeat_CS"/>
</dbReference>
<dbReference type="InterPro" id="IPR050995">
    <property type="entry name" value="WD-F-box_domain-protein"/>
</dbReference>
<feature type="coiled-coil region" evidence="4">
    <location>
        <begin position="167"/>
        <end position="229"/>
    </location>
</feature>
<feature type="repeat" description="WD" evidence="3">
    <location>
        <begin position="373"/>
        <end position="414"/>
    </location>
</feature>
<dbReference type="OrthoDB" id="538223at2759"/>
<dbReference type="PROSITE" id="PS50294">
    <property type="entry name" value="WD_REPEATS_REGION"/>
    <property type="match status" value="4"/>
</dbReference>
<feature type="compositionally biased region" description="Basic and acidic residues" evidence="5">
    <location>
        <begin position="335"/>
        <end position="345"/>
    </location>
</feature>
<dbReference type="Gene3D" id="2.130.10.10">
    <property type="entry name" value="YVTN repeat-like/Quinoprotein amine dehydrogenase"/>
    <property type="match status" value="2"/>
</dbReference>
<dbReference type="PANTHER" id="PTHR14604">
    <property type="entry name" value="WD40 REPEAT PF20"/>
    <property type="match status" value="1"/>
</dbReference>
<dbReference type="GO" id="GO:1990716">
    <property type="term" value="C:axonemal central apparatus"/>
    <property type="evidence" value="ECO:0007669"/>
    <property type="project" value="TreeGrafter"/>
</dbReference>
<evidence type="ECO:0000256" key="3">
    <source>
        <dbReference type="PROSITE-ProRule" id="PRU00221"/>
    </source>
</evidence>
<sequence length="656" mass="72531">MTESRVTCVTVHWLICGVHSNSKHTLTPIAVDGMDTNTGALQEPMDCLYYLEKVSLPEDSEDDYEFEEVPIDDEWSLTEGEEDLGAVMKALCDRTNGIGAVTESITPGKQQISHIPEVVDDFLRNSLVRMGMHKTLDCFQTEWYEMVYKGHLNEEQVGIVPDAYTQNLLLDNELQNVRRERDDYREAAFKAGEALVRLRKERDFHCLHHKRVAQEKNRLIEDLKRLKKHYASYEPAMRTLTDKYQAALKQKMLISLERDRALGQLQGLEVSLHNTAARGADRLSAGPRSASREPGLLQSEGRLKGSAGEDTRLQAEGIAPHDWAKDTAKSSLSKHPKDSEFPADTRIDPHLSHVKLLPADGSRMPVFHLTSSLKAHSLPVSCLALHPQKLIAASTSDDHLWKMWGLPGGEELMTGEGHSDWLSGCSFHPDGSRLATTGGDAAVKVWDFSLGRCVLTLEGHAHATWGCSFHSCGDFLASCSMDNTCKVWDLHSQRCRSTLRGHTDSVNSVGFLPFSNMLLTCSADKTLAIWDARTGLRVQMFYGHLHSCNHASFSSPGNAVASCDSYGEVKLWDIRKATVVVTVYTGPHPSNQVAFNPSGWTLAVASNDGLVKLVDLGSSQVTSLVGHEDAVQSVIYDHKGEYLLSGGSDGMIHIWS</sequence>
<keyword evidence="4" id="KW-0175">Coiled coil</keyword>
<evidence type="ECO:0000256" key="2">
    <source>
        <dbReference type="ARBA" id="ARBA00022737"/>
    </source>
</evidence>
<dbReference type="AlphaFoldDB" id="A0A9Q1G5N7"/>
<feature type="repeat" description="WD" evidence="3">
    <location>
        <begin position="499"/>
        <end position="540"/>
    </location>
</feature>
<dbReference type="InterPro" id="IPR001680">
    <property type="entry name" value="WD40_rpt"/>
</dbReference>
<dbReference type="SMART" id="SM00320">
    <property type="entry name" value="WD40"/>
    <property type="match status" value="7"/>
</dbReference>
<feature type="region of interest" description="Disordered" evidence="5">
    <location>
        <begin position="279"/>
        <end position="345"/>
    </location>
</feature>
<dbReference type="InterPro" id="IPR020472">
    <property type="entry name" value="WD40_PAC1"/>
</dbReference>
<feature type="repeat" description="WD" evidence="3">
    <location>
        <begin position="457"/>
        <end position="498"/>
    </location>
</feature>
<evidence type="ECO:0008006" key="8">
    <source>
        <dbReference type="Google" id="ProtNLM"/>
    </source>
</evidence>
<reference evidence="6" key="1">
    <citation type="journal article" date="2023" name="Science">
        <title>Genome structures resolve the early diversification of teleost fishes.</title>
        <authorList>
            <person name="Parey E."/>
            <person name="Louis A."/>
            <person name="Montfort J."/>
            <person name="Bouchez O."/>
            <person name="Roques C."/>
            <person name="Iampietro C."/>
            <person name="Lluch J."/>
            <person name="Castinel A."/>
            <person name="Donnadieu C."/>
            <person name="Desvignes T."/>
            <person name="Floi Bucao C."/>
            <person name="Jouanno E."/>
            <person name="Wen M."/>
            <person name="Mejri S."/>
            <person name="Dirks R."/>
            <person name="Jansen H."/>
            <person name="Henkel C."/>
            <person name="Chen W.J."/>
            <person name="Zahm M."/>
            <person name="Cabau C."/>
            <person name="Klopp C."/>
            <person name="Thompson A.W."/>
            <person name="Robinson-Rechavi M."/>
            <person name="Braasch I."/>
            <person name="Lecointre G."/>
            <person name="Bobe J."/>
            <person name="Postlethwait J.H."/>
            <person name="Berthelot C."/>
            <person name="Roest Crollius H."/>
            <person name="Guiguen Y."/>
        </authorList>
    </citation>
    <scope>NUCLEOTIDE SEQUENCE</scope>
    <source>
        <strain evidence="6">WJC10195</strain>
    </source>
</reference>
<dbReference type="InterPro" id="IPR036322">
    <property type="entry name" value="WD40_repeat_dom_sf"/>
</dbReference>
<proteinExistence type="predicted"/>
<dbReference type="GO" id="GO:0035082">
    <property type="term" value="P:axoneme assembly"/>
    <property type="evidence" value="ECO:0007669"/>
    <property type="project" value="TreeGrafter"/>
</dbReference>
<protein>
    <recommendedName>
        <fullName evidence="8">Sperm-associated antigen 16 protein</fullName>
    </recommendedName>
</protein>
<dbReference type="Pfam" id="PF00400">
    <property type="entry name" value="WD40"/>
    <property type="match status" value="6"/>
</dbReference>
<evidence type="ECO:0000313" key="7">
    <source>
        <dbReference type="Proteomes" id="UP001152622"/>
    </source>
</evidence>
<feature type="repeat" description="WD" evidence="3">
    <location>
        <begin position="415"/>
        <end position="456"/>
    </location>
</feature>
<evidence type="ECO:0000256" key="4">
    <source>
        <dbReference type="SAM" id="Coils"/>
    </source>
</evidence>
<gene>
    <name evidence="6" type="ORF">SKAU_G00062510</name>
</gene>
<comment type="caution">
    <text evidence="6">The sequence shown here is derived from an EMBL/GenBank/DDBJ whole genome shotgun (WGS) entry which is preliminary data.</text>
</comment>
<accession>A0A9Q1G5N7</accession>
<keyword evidence="2" id="KW-0677">Repeat</keyword>
<keyword evidence="7" id="KW-1185">Reference proteome</keyword>
<feature type="compositionally biased region" description="Basic and acidic residues" evidence="5">
    <location>
        <begin position="301"/>
        <end position="313"/>
    </location>
</feature>